<keyword evidence="3" id="KW-1185">Reference proteome</keyword>
<evidence type="ECO:0000313" key="3">
    <source>
        <dbReference type="Proteomes" id="UP000011750"/>
    </source>
</evidence>
<dbReference type="AlphaFoldDB" id="M4DDR1"/>
<dbReference type="InParanoid" id="M4DDR1"/>
<dbReference type="HOGENOM" id="CLU_1373974_0_0_1"/>
<feature type="region of interest" description="Disordered" evidence="1">
    <location>
        <begin position="41"/>
        <end position="64"/>
    </location>
</feature>
<organism evidence="2 3">
    <name type="scientific">Brassica campestris</name>
    <name type="common">Field mustard</name>
    <dbReference type="NCBI Taxonomy" id="3711"/>
    <lineage>
        <taxon>Eukaryota</taxon>
        <taxon>Viridiplantae</taxon>
        <taxon>Streptophyta</taxon>
        <taxon>Embryophyta</taxon>
        <taxon>Tracheophyta</taxon>
        <taxon>Spermatophyta</taxon>
        <taxon>Magnoliopsida</taxon>
        <taxon>eudicotyledons</taxon>
        <taxon>Gunneridae</taxon>
        <taxon>Pentapetalae</taxon>
        <taxon>rosids</taxon>
        <taxon>malvids</taxon>
        <taxon>Brassicales</taxon>
        <taxon>Brassicaceae</taxon>
        <taxon>Brassiceae</taxon>
        <taxon>Brassica</taxon>
    </lineage>
</organism>
<reference evidence="2" key="3">
    <citation type="submission" date="2023-03" db="UniProtKB">
        <authorList>
            <consortium name="EnsemblPlants"/>
        </authorList>
    </citation>
    <scope>IDENTIFICATION</scope>
    <source>
        <strain evidence="2">cv. Chiifu-401-42</strain>
    </source>
</reference>
<evidence type="ECO:0000256" key="1">
    <source>
        <dbReference type="SAM" id="MobiDB-lite"/>
    </source>
</evidence>
<dbReference type="Gramene" id="Bra014629.1">
    <property type="protein sequence ID" value="Bra014629.1-P"/>
    <property type="gene ID" value="Bra014629"/>
</dbReference>
<reference evidence="2 3" key="1">
    <citation type="journal article" date="2011" name="Nat. Genet.">
        <title>The genome of the mesopolyploid crop species Brassica rapa.</title>
        <authorList>
            <consortium name="Brassica rapa Genome Sequencing Project Consortium"/>
            <person name="Wang X."/>
            <person name="Wang H."/>
            <person name="Wang J."/>
            <person name="Sun R."/>
            <person name="Wu J."/>
            <person name="Liu S."/>
            <person name="Bai Y."/>
            <person name="Mun J.H."/>
            <person name="Bancroft I."/>
            <person name="Cheng F."/>
            <person name="Huang S."/>
            <person name="Li X."/>
            <person name="Hua W."/>
            <person name="Wang J."/>
            <person name="Wang X."/>
            <person name="Freeling M."/>
            <person name="Pires J.C."/>
            <person name="Paterson A.H."/>
            <person name="Chalhoub B."/>
            <person name="Wang B."/>
            <person name="Hayward A."/>
            <person name="Sharpe A.G."/>
            <person name="Park B.S."/>
            <person name="Weisshaar B."/>
            <person name="Liu B."/>
            <person name="Li B."/>
            <person name="Liu B."/>
            <person name="Tong C."/>
            <person name="Song C."/>
            <person name="Duran C."/>
            <person name="Peng C."/>
            <person name="Geng C."/>
            <person name="Koh C."/>
            <person name="Lin C."/>
            <person name="Edwards D."/>
            <person name="Mu D."/>
            <person name="Shen D."/>
            <person name="Soumpourou E."/>
            <person name="Li F."/>
            <person name="Fraser F."/>
            <person name="Conant G."/>
            <person name="Lassalle G."/>
            <person name="King G.J."/>
            <person name="Bonnema G."/>
            <person name="Tang H."/>
            <person name="Wang H."/>
            <person name="Belcram H."/>
            <person name="Zhou H."/>
            <person name="Hirakawa H."/>
            <person name="Abe H."/>
            <person name="Guo H."/>
            <person name="Wang H."/>
            <person name="Jin H."/>
            <person name="Parkin I.A."/>
            <person name="Batley J."/>
            <person name="Kim J.S."/>
            <person name="Just J."/>
            <person name="Li J."/>
            <person name="Xu J."/>
            <person name="Deng J."/>
            <person name="Kim J.A."/>
            <person name="Li J."/>
            <person name="Yu J."/>
            <person name="Meng J."/>
            <person name="Wang J."/>
            <person name="Min J."/>
            <person name="Poulain J."/>
            <person name="Wang J."/>
            <person name="Hatakeyama K."/>
            <person name="Wu K."/>
            <person name="Wang L."/>
            <person name="Fang L."/>
            <person name="Trick M."/>
            <person name="Links M.G."/>
            <person name="Zhao M."/>
            <person name="Jin M."/>
            <person name="Ramchiary N."/>
            <person name="Drou N."/>
            <person name="Berkman P.J."/>
            <person name="Cai Q."/>
            <person name="Huang Q."/>
            <person name="Li R."/>
            <person name="Tabata S."/>
            <person name="Cheng S."/>
            <person name="Zhang S."/>
            <person name="Zhang S."/>
            <person name="Huang S."/>
            <person name="Sato S."/>
            <person name="Sun S."/>
            <person name="Kwon S.J."/>
            <person name="Choi S.R."/>
            <person name="Lee T.H."/>
            <person name="Fan W."/>
            <person name="Zhao X."/>
            <person name="Tan X."/>
            <person name="Xu X."/>
            <person name="Wang Y."/>
            <person name="Qiu Y."/>
            <person name="Yin Y."/>
            <person name="Li Y."/>
            <person name="Du Y."/>
            <person name="Liao Y."/>
            <person name="Lim Y."/>
            <person name="Narusaka Y."/>
            <person name="Wang Y."/>
            <person name="Wang Z."/>
            <person name="Li Z."/>
            <person name="Wang Z."/>
            <person name="Xiong Z."/>
            <person name="Zhang Z."/>
        </authorList>
    </citation>
    <scope>NUCLEOTIDE SEQUENCE [LARGE SCALE GENOMIC DNA]</scope>
    <source>
        <strain evidence="2 3">cv. Chiifu-401-42</strain>
    </source>
</reference>
<dbReference type="STRING" id="51351.M4DDR1"/>
<sequence>MVSRRCKTNDAVVYDYVTKKISCSDCGLEFGLLTSDLETSRNPSSHPISVANTEPNNASSSSSDGDILKNLGFDPLAVATTQKSNAPSDDATIIASMSASGRSPSSVAASVVYIIAQLSHEKRVLLKGRNFNFQLTYKQFTSKIWLPLLLNLTCCVHLMSCRYKRRHWSSRKYDKANIQGLVPISVKDSTHVDVVCQRK</sequence>
<protein>
    <recommendedName>
        <fullName evidence="4">TFIIB-type domain-containing protein</fullName>
    </recommendedName>
</protein>
<reference evidence="2 3" key="2">
    <citation type="journal article" date="2018" name="Hortic Res">
        <title>Improved Brassica rapa reference genome by single-molecule sequencing and chromosome conformation capture technologies.</title>
        <authorList>
            <person name="Zhang L."/>
            <person name="Cai X."/>
            <person name="Wu J."/>
            <person name="Liu M."/>
            <person name="Grob S."/>
            <person name="Cheng F."/>
            <person name="Liang J."/>
            <person name="Cai C."/>
            <person name="Liu Z."/>
            <person name="Liu B."/>
            <person name="Wang F."/>
            <person name="Li S."/>
            <person name="Liu F."/>
            <person name="Li X."/>
            <person name="Cheng L."/>
            <person name="Yang W."/>
            <person name="Li M.H."/>
            <person name="Grossniklaus U."/>
            <person name="Zheng H."/>
            <person name="Wang X."/>
        </authorList>
    </citation>
    <scope>NUCLEOTIDE SEQUENCE [LARGE SCALE GENOMIC DNA]</scope>
    <source>
        <strain evidence="2 3">cv. Chiifu-401-42</strain>
    </source>
</reference>
<accession>M4DDR1</accession>
<evidence type="ECO:0000313" key="2">
    <source>
        <dbReference type="EnsemblPlants" id="Bra014629.1-P"/>
    </source>
</evidence>
<name>M4DDR1_BRACM</name>
<dbReference type="Proteomes" id="UP000011750">
    <property type="component" value="Chromosome A04"/>
</dbReference>
<dbReference type="EnsemblPlants" id="Bra014629.1">
    <property type="protein sequence ID" value="Bra014629.1-P"/>
    <property type="gene ID" value="Bra014629"/>
</dbReference>
<evidence type="ECO:0008006" key="4">
    <source>
        <dbReference type="Google" id="ProtNLM"/>
    </source>
</evidence>
<proteinExistence type="predicted"/>